<dbReference type="InterPro" id="IPR043758">
    <property type="entry name" value="DUF5703"/>
</dbReference>
<gene>
    <name evidence="1" type="ORF">SAMN04487966_10580</name>
</gene>
<dbReference type="OrthoDB" id="3481802at2"/>
<dbReference type="RefSeq" id="WP_091696891.1">
    <property type="nucleotide sequence ID" value="NZ_CBDRLN010000001.1"/>
</dbReference>
<accession>A0A1I7MLT0</accession>
<reference evidence="1 2" key="1">
    <citation type="submission" date="2016-10" db="EMBL/GenBank/DDBJ databases">
        <authorList>
            <person name="de Groot N.N."/>
        </authorList>
    </citation>
    <scope>NUCLEOTIDE SEQUENCE [LARGE SCALE GENOMIC DNA]</scope>
    <source>
        <strain evidence="1 2">CGMCC 1.7054</strain>
    </source>
</reference>
<proteinExistence type="predicted"/>
<protein>
    <submittedName>
        <fullName evidence="1">Uncharacterized protein</fullName>
    </submittedName>
</protein>
<keyword evidence="2" id="KW-1185">Reference proteome</keyword>
<evidence type="ECO:0000313" key="1">
    <source>
        <dbReference type="EMBL" id="SFV22885.1"/>
    </source>
</evidence>
<dbReference type="Pfam" id="PF18963">
    <property type="entry name" value="DUF5703"/>
    <property type="match status" value="1"/>
</dbReference>
<evidence type="ECO:0000313" key="2">
    <source>
        <dbReference type="Proteomes" id="UP000198881"/>
    </source>
</evidence>
<dbReference type="EMBL" id="FPCG01000005">
    <property type="protein sequence ID" value="SFV22885.1"/>
    <property type="molecule type" value="Genomic_DNA"/>
</dbReference>
<name>A0A1I7MLT0_9MICC</name>
<dbReference type="STRING" id="574650.SAMN04487966_10580"/>
<sequence>MREQTMSSTLDSITHRQNWEYLVITVSPDESLAQARRRLVEHAEYGKWELQRSIVYRGGMRRFWMRRRIIRVRSTLS</sequence>
<organism evidence="1 2">
    <name type="scientific">Micrococcus terreus</name>
    <dbReference type="NCBI Taxonomy" id="574650"/>
    <lineage>
        <taxon>Bacteria</taxon>
        <taxon>Bacillati</taxon>
        <taxon>Actinomycetota</taxon>
        <taxon>Actinomycetes</taxon>
        <taxon>Micrococcales</taxon>
        <taxon>Micrococcaceae</taxon>
        <taxon>Micrococcus</taxon>
    </lineage>
</organism>
<dbReference type="Proteomes" id="UP000198881">
    <property type="component" value="Unassembled WGS sequence"/>
</dbReference>
<dbReference type="AlphaFoldDB" id="A0A1I7MLT0"/>